<proteinExistence type="predicted"/>
<keyword evidence="2" id="KW-1185">Reference proteome</keyword>
<name>A0A2G9GDL5_9LAMI</name>
<evidence type="ECO:0000313" key="2">
    <source>
        <dbReference type="Proteomes" id="UP000231279"/>
    </source>
</evidence>
<evidence type="ECO:0000313" key="1">
    <source>
        <dbReference type="EMBL" id="PIN03386.1"/>
    </source>
</evidence>
<dbReference type="Proteomes" id="UP000231279">
    <property type="component" value="Unassembled WGS sequence"/>
</dbReference>
<gene>
    <name evidence="1" type="ORF">CDL12_24092</name>
</gene>
<dbReference type="EMBL" id="NKXS01005535">
    <property type="protein sequence ID" value="PIN03386.1"/>
    <property type="molecule type" value="Genomic_DNA"/>
</dbReference>
<reference evidence="2" key="1">
    <citation type="journal article" date="2018" name="Gigascience">
        <title>Genome assembly of the Pink Ipe (Handroanthus impetiginosus, Bignoniaceae), a highly valued, ecologically keystone Neotropical timber forest tree.</title>
        <authorList>
            <person name="Silva-Junior O.B."/>
            <person name="Grattapaglia D."/>
            <person name="Novaes E."/>
            <person name="Collevatti R.G."/>
        </authorList>
    </citation>
    <scope>NUCLEOTIDE SEQUENCE [LARGE SCALE GENOMIC DNA]</scope>
    <source>
        <strain evidence="2">cv. UFG-1</strain>
    </source>
</reference>
<dbReference type="AlphaFoldDB" id="A0A2G9GDL5"/>
<sequence>MGIKTDATGQPGVSSGPTLLLRLRLFGNLGSRGVSREFWARLKIFSICNYKMAPEISSSNYKHILGINLGFVCHSFHF</sequence>
<organism evidence="1 2">
    <name type="scientific">Handroanthus impetiginosus</name>
    <dbReference type="NCBI Taxonomy" id="429701"/>
    <lineage>
        <taxon>Eukaryota</taxon>
        <taxon>Viridiplantae</taxon>
        <taxon>Streptophyta</taxon>
        <taxon>Embryophyta</taxon>
        <taxon>Tracheophyta</taxon>
        <taxon>Spermatophyta</taxon>
        <taxon>Magnoliopsida</taxon>
        <taxon>eudicotyledons</taxon>
        <taxon>Gunneridae</taxon>
        <taxon>Pentapetalae</taxon>
        <taxon>asterids</taxon>
        <taxon>lamiids</taxon>
        <taxon>Lamiales</taxon>
        <taxon>Bignoniaceae</taxon>
        <taxon>Crescentiina</taxon>
        <taxon>Tabebuia alliance</taxon>
        <taxon>Handroanthus</taxon>
    </lineage>
</organism>
<comment type="caution">
    <text evidence="1">The sequence shown here is derived from an EMBL/GenBank/DDBJ whole genome shotgun (WGS) entry which is preliminary data.</text>
</comment>
<accession>A0A2G9GDL5</accession>
<protein>
    <submittedName>
        <fullName evidence="1">Uncharacterized protein</fullName>
    </submittedName>
</protein>